<evidence type="ECO:0000256" key="3">
    <source>
        <dbReference type="ARBA" id="ARBA00012925"/>
    </source>
</evidence>
<comment type="cofactor">
    <cofactor evidence="1">
        <name>Zn(2+)</name>
        <dbReference type="ChEBI" id="CHEBI:29105"/>
    </cofactor>
</comment>
<evidence type="ECO:0000313" key="9">
    <source>
        <dbReference type="EMBL" id="WWF01484.1"/>
    </source>
</evidence>
<dbReference type="RefSeq" id="WP_198321954.1">
    <property type="nucleotide sequence ID" value="NZ_CP104311.1"/>
</dbReference>
<dbReference type="SUPFAM" id="SSF53056">
    <property type="entry name" value="beta-carbonic anhydrase, cab"/>
    <property type="match status" value="1"/>
</dbReference>
<comment type="catalytic activity">
    <reaction evidence="7 8">
        <text>hydrogencarbonate + H(+) = CO2 + H2O</text>
        <dbReference type="Rhea" id="RHEA:10748"/>
        <dbReference type="ChEBI" id="CHEBI:15377"/>
        <dbReference type="ChEBI" id="CHEBI:15378"/>
        <dbReference type="ChEBI" id="CHEBI:16526"/>
        <dbReference type="ChEBI" id="CHEBI:17544"/>
        <dbReference type="EC" id="4.2.1.1"/>
    </reaction>
</comment>
<sequence>MEAFERMLLENKAWAKDQVLKDPGYFERLAGGQSPAVLWIGCSDSRVPAEIIVHAQPGEIFVHRNIANQLVTTDFNGLSVLQYAVDVLKVRDVVVCGHYGCGGIRAALQRQSAKLLLVNKWLKHIKDVYRLHAGEIEALGNEDERVDRLVELNVIEQVYNLAHTSIIQQSWKREHCPTLHGWVYGLQDGLLKQLITLPPGSEVRPVYQYDDFSE</sequence>
<accession>A0ABZ2F2P8</accession>
<keyword evidence="4" id="KW-0479">Metal-binding</keyword>
<evidence type="ECO:0000256" key="1">
    <source>
        <dbReference type="ARBA" id="ARBA00001947"/>
    </source>
</evidence>
<dbReference type="PROSITE" id="PS00704">
    <property type="entry name" value="PROK_CO2_ANHYDRASE_1"/>
    <property type="match status" value="1"/>
</dbReference>
<dbReference type="EMBL" id="CP104311">
    <property type="protein sequence ID" value="WWF01484.1"/>
    <property type="molecule type" value="Genomic_DNA"/>
</dbReference>
<proteinExistence type="inferred from homology"/>
<keyword evidence="5 8" id="KW-0862">Zinc</keyword>
<comment type="similarity">
    <text evidence="2 8">Belongs to the beta-class carbonic anhydrase family.</text>
</comment>
<dbReference type="CDD" id="cd00883">
    <property type="entry name" value="beta_CA_cladeA"/>
    <property type="match status" value="1"/>
</dbReference>
<comment type="function">
    <text evidence="8">Reversible hydration of carbon dioxide.</text>
</comment>
<dbReference type="PROSITE" id="PS00705">
    <property type="entry name" value="PROK_CO2_ANHYDRASE_2"/>
    <property type="match status" value="1"/>
</dbReference>
<evidence type="ECO:0000313" key="10">
    <source>
        <dbReference type="Proteomes" id="UP001359308"/>
    </source>
</evidence>
<dbReference type="Pfam" id="PF00484">
    <property type="entry name" value="Pro_CA"/>
    <property type="match status" value="1"/>
</dbReference>
<dbReference type="InterPro" id="IPR036874">
    <property type="entry name" value="Carbonic_anhydrase_sf"/>
</dbReference>
<dbReference type="InterPro" id="IPR015892">
    <property type="entry name" value="Carbonic_anhydrase_CS"/>
</dbReference>
<evidence type="ECO:0000256" key="5">
    <source>
        <dbReference type="ARBA" id="ARBA00022833"/>
    </source>
</evidence>
<evidence type="ECO:0000256" key="4">
    <source>
        <dbReference type="ARBA" id="ARBA00022723"/>
    </source>
</evidence>
<protein>
    <recommendedName>
        <fullName evidence="3 8">Carbonic anhydrase</fullName>
        <ecNumber evidence="3 8">4.2.1.1</ecNumber>
    </recommendedName>
    <alternativeName>
        <fullName evidence="8">Carbonate dehydratase</fullName>
    </alternativeName>
</protein>
<dbReference type="SMART" id="SM00947">
    <property type="entry name" value="Pro_CA"/>
    <property type="match status" value="1"/>
</dbReference>
<dbReference type="EC" id="4.2.1.1" evidence="3 8"/>
<evidence type="ECO:0000256" key="7">
    <source>
        <dbReference type="ARBA" id="ARBA00048348"/>
    </source>
</evidence>
<organism evidence="9 10">
    <name type="scientific">Methylococcus capsulatus</name>
    <dbReference type="NCBI Taxonomy" id="414"/>
    <lineage>
        <taxon>Bacteria</taxon>
        <taxon>Pseudomonadati</taxon>
        <taxon>Pseudomonadota</taxon>
        <taxon>Gammaproteobacteria</taxon>
        <taxon>Methylococcales</taxon>
        <taxon>Methylococcaceae</taxon>
        <taxon>Methylococcus</taxon>
    </lineage>
</organism>
<evidence type="ECO:0000256" key="6">
    <source>
        <dbReference type="ARBA" id="ARBA00023239"/>
    </source>
</evidence>
<keyword evidence="10" id="KW-1185">Reference proteome</keyword>
<reference evidence="9 10" key="1">
    <citation type="submission" date="2022-09" db="EMBL/GenBank/DDBJ databases">
        <authorList>
            <person name="Giprobiosintez L."/>
        </authorList>
    </citation>
    <scope>NUCLEOTIDE SEQUENCE [LARGE SCALE GENOMIC DNA]</scope>
    <source>
        <strain evidence="10">VKPM-B-12549 (GBS-15)</strain>
    </source>
</reference>
<keyword evidence="6 8" id="KW-0456">Lyase</keyword>
<dbReference type="PANTHER" id="PTHR11002:SF76">
    <property type="entry name" value="CARBONIC ANHYDRASE"/>
    <property type="match status" value="1"/>
</dbReference>
<dbReference type="Gene3D" id="3.40.1050.10">
    <property type="entry name" value="Carbonic anhydrase"/>
    <property type="match status" value="1"/>
</dbReference>
<dbReference type="Proteomes" id="UP001359308">
    <property type="component" value="Chromosome"/>
</dbReference>
<name>A0ABZ2F2P8_METCP</name>
<gene>
    <name evidence="9" type="ORF">N4J17_13575</name>
</gene>
<evidence type="ECO:0000256" key="2">
    <source>
        <dbReference type="ARBA" id="ARBA00006217"/>
    </source>
</evidence>
<dbReference type="InterPro" id="IPR001765">
    <property type="entry name" value="Carbonic_anhydrase"/>
</dbReference>
<evidence type="ECO:0000256" key="8">
    <source>
        <dbReference type="RuleBase" id="RU003956"/>
    </source>
</evidence>
<dbReference type="PANTHER" id="PTHR11002">
    <property type="entry name" value="CARBONIC ANHYDRASE"/>
    <property type="match status" value="1"/>
</dbReference>